<dbReference type="PANTHER" id="PTHR15239">
    <property type="entry name" value="NUCLEAR EXPORT MEDIATOR FACTOR NEMF"/>
    <property type="match status" value="1"/>
</dbReference>
<accession>A0A9D1FHW4</accession>
<name>A0A9D1FHW4_9BACT</name>
<reference evidence="2" key="1">
    <citation type="submission" date="2020-10" db="EMBL/GenBank/DDBJ databases">
        <authorList>
            <person name="Gilroy R."/>
        </authorList>
    </citation>
    <scope>NUCLEOTIDE SEQUENCE</scope>
    <source>
        <strain evidence="2">CHK152-2871</strain>
    </source>
</reference>
<dbReference type="GO" id="GO:0072344">
    <property type="term" value="P:rescue of stalled ribosome"/>
    <property type="evidence" value="ECO:0007669"/>
    <property type="project" value="TreeGrafter"/>
</dbReference>
<proteinExistence type="predicted"/>
<dbReference type="InterPro" id="IPR051608">
    <property type="entry name" value="RQC_Subunit_NEMF"/>
</dbReference>
<dbReference type="Pfam" id="PF05670">
    <property type="entry name" value="NFACT-R_1"/>
    <property type="match status" value="1"/>
</dbReference>
<dbReference type="GO" id="GO:0043023">
    <property type="term" value="F:ribosomal large subunit binding"/>
    <property type="evidence" value="ECO:0007669"/>
    <property type="project" value="TreeGrafter"/>
</dbReference>
<evidence type="ECO:0000313" key="3">
    <source>
        <dbReference type="Proteomes" id="UP000886865"/>
    </source>
</evidence>
<gene>
    <name evidence="2" type="ORF">IAA86_02115</name>
</gene>
<dbReference type="EMBL" id="DVJQ01000018">
    <property type="protein sequence ID" value="HIS73799.1"/>
    <property type="molecule type" value="Genomic_DNA"/>
</dbReference>
<evidence type="ECO:0000259" key="1">
    <source>
        <dbReference type="Pfam" id="PF05670"/>
    </source>
</evidence>
<evidence type="ECO:0000313" key="2">
    <source>
        <dbReference type="EMBL" id="HIS73799.1"/>
    </source>
</evidence>
<dbReference type="AlphaFoldDB" id="A0A9D1FHW4"/>
<dbReference type="GO" id="GO:1990112">
    <property type="term" value="C:RQC complex"/>
    <property type="evidence" value="ECO:0007669"/>
    <property type="project" value="TreeGrafter"/>
</dbReference>
<dbReference type="Gene3D" id="2.30.310.10">
    <property type="entry name" value="ibrinogen binding protein from staphylococcus aureus domain"/>
    <property type="match status" value="1"/>
</dbReference>
<dbReference type="Proteomes" id="UP000886865">
    <property type="component" value="Unassembled WGS sequence"/>
</dbReference>
<dbReference type="InterPro" id="IPR008532">
    <property type="entry name" value="NFACT_RNA-bd"/>
</dbReference>
<dbReference type="PANTHER" id="PTHR15239:SF6">
    <property type="entry name" value="RIBOSOME QUALITY CONTROL COMPLEX SUBUNIT NEMF"/>
    <property type="match status" value="1"/>
</dbReference>
<sequence>MKINYDFLKNASVQKVQQPSRKEIILNLRSCGESRKLYININPKYPHICFISQKTFSMRALENPKSPPMFCMQLRKYIEGARIKEITIPDYERILELHFEVYDETGQLVNLCLAVEIMGRHSNVILYDFRSKNILGSAHNISPEKSSVREVYGGIPYIYPPEQIKTDILKTSYGAFCAVNKDEKSLSEHYYMLCEPLIKIIKNNSRDDENFFENLQKTVALQDTKALLELWQGSDFNTALDEYFANAMFKDIFSNKQMQLQRLLKAEIKKLENILKNEPNEGKALAYKQRGDLIFQYIYLINKNDEIFITPDNVQIALDTTLTPSQNAQHYYKLYTKAKGAYDYQKQKYNEAKEKKTYLDEVLFSIENSKTHSELDEITSELEMYGLIKEKSAKKQEKPTLASFNFMGYEIFLGKNNKQNDYLISKIAQAEDIWFHAYNCPSSHVLLKVRNDEKEPKPEVLEYAARLVKENSPMKNSTKASIIYTKRKNLKKPPGGVLGYVIYKNEKEIVI</sequence>
<organism evidence="2 3">
    <name type="scientific">Candidatus Galligastranaerophilus intestinavium</name>
    <dbReference type="NCBI Taxonomy" id="2840836"/>
    <lineage>
        <taxon>Bacteria</taxon>
        <taxon>Candidatus Galligastranaerophilus</taxon>
    </lineage>
</organism>
<comment type="caution">
    <text evidence="2">The sequence shown here is derived from an EMBL/GenBank/DDBJ whole genome shotgun (WGS) entry which is preliminary data.</text>
</comment>
<dbReference type="Pfam" id="PF05833">
    <property type="entry name" value="NFACT_N"/>
    <property type="match status" value="2"/>
</dbReference>
<reference evidence="2" key="2">
    <citation type="journal article" date="2021" name="PeerJ">
        <title>Extensive microbial diversity within the chicken gut microbiome revealed by metagenomics and culture.</title>
        <authorList>
            <person name="Gilroy R."/>
            <person name="Ravi A."/>
            <person name="Getino M."/>
            <person name="Pursley I."/>
            <person name="Horton D.L."/>
            <person name="Alikhan N.F."/>
            <person name="Baker D."/>
            <person name="Gharbi K."/>
            <person name="Hall N."/>
            <person name="Watson M."/>
            <person name="Adriaenssens E.M."/>
            <person name="Foster-Nyarko E."/>
            <person name="Jarju S."/>
            <person name="Secka A."/>
            <person name="Antonio M."/>
            <person name="Oren A."/>
            <person name="Chaudhuri R.R."/>
            <person name="La Ragione R."/>
            <person name="Hildebrand F."/>
            <person name="Pallen M.J."/>
        </authorList>
    </citation>
    <scope>NUCLEOTIDE SEQUENCE</scope>
    <source>
        <strain evidence="2">CHK152-2871</strain>
    </source>
</reference>
<protein>
    <submittedName>
        <fullName evidence="2">NFACT family protein</fullName>
    </submittedName>
</protein>
<feature type="domain" description="NFACT RNA-binding" evidence="1">
    <location>
        <begin position="408"/>
        <end position="495"/>
    </location>
</feature>
<dbReference type="GO" id="GO:0000049">
    <property type="term" value="F:tRNA binding"/>
    <property type="evidence" value="ECO:0007669"/>
    <property type="project" value="TreeGrafter"/>
</dbReference>